<dbReference type="eggNOG" id="COG3428">
    <property type="taxonomic scope" value="Bacteria"/>
</dbReference>
<reference evidence="3 4" key="1">
    <citation type="submission" date="2013-03" db="EMBL/GenBank/DDBJ databases">
        <title>Salinisphaera hydrothermalis C41B8 Genome Sequencing.</title>
        <authorList>
            <person name="Li C."/>
            <person name="Lai Q."/>
            <person name="Shao Z."/>
        </authorList>
    </citation>
    <scope>NUCLEOTIDE SEQUENCE [LARGE SCALE GENOMIC DNA]</scope>
    <source>
        <strain evidence="3 4">C41B8</strain>
    </source>
</reference>
<dbReference type="InterPro" id="IPR005182">
    <property type="entry name" value="YdbS-like_PH"/>
</dbReference>
<sequence length="206" mass="22764">MMRDQNSDTPLSGFSIVPAAVPGQHEPVILTALTMNDTTDDGAAVDARIKPAPGPTDNEQILWSAIPGHVTNLHIYVVAVITAAVLGIYGPWPWVGLALIPLAVAGVYAAALQATRYELTSQRLRKKWGLLTRRGEEVELYRVEDTNPTAPLLYRLAGRGNVEVLSTDRTNDDLMLKAIKNHERVRNRIREHVETMRRAKGTRVVE</sequence>
<keyword evidence="4" id="KW-1185">Reference proteome</keyword>
<dbReference type="STRING" id="1304275.C41B8_13680"/>
<keyword evidence="1" id="KW-0472">Membrane</keyword>
<evidence type="ECO:0000313" key="4">
    <source>
        <dbReference type="Proteomes" id="UP000028302"/>
    </source>
</evidence>
<dbReference type="EMBL" id="APNK01000024">
    <property type="protein sequence ID" value="KEZ76669.1"/>
    <property type="molecule type" value="Genomic_DNA"/>
</dbReference>
<feature type="domain" description="YdbS-like PH" evidence="2">
    <location>
        <begin position="113"/>
        <end position="189"/>
    </location>
</feature>
<keyword evidence="1" id="KW-0812">Transmembrane</keyword>
<feature type="transmembrane region" description="Helical" evidence="1">
    <location>
        <begin position="98"/>
        <end position="117"/>
    </location>
</feature>
<dbReference type="OrthoDB" id="155986at2"/>
<dbReference type="Pfam" id="PF03703">
    <property type="entry name" value="bPH_2"/>
    <property type="match status" value="1"/>
</dbReference>
<accession>A0A084IIY5</accession>
<evidence type="ECO:0000313" key="3">
    <source>
        <dbReference type="EMBL" id="KEZ76669.1"/>
    </source>
</evidence>
<evidence type="ECO:0000259" key="2">
    <source>
        <dbReference type="Pfam" id="PF03703"/>
    </source>
</evidence>
<feature type="transmembrane region" description="Helical" evidence="1">
    <location>
        <begin position="73"/>
        <end position="92"/>
    </location>
</feature>
<dbReference type="Proteomes" id="UP000028302">
    <property type="component" value="Unassembled WGS sequence"/>
</dbReference>
<proteinExistence type="predicted"/>
<comment type="caution">
    <text evidence="3">The sequence shown here is derived from an EMBL/GenBank/DDBJ whole genome shotgun (WGS) entry which is preliminary data.</text>
</comment>
<name>A0A084IIY5_SALHC</name>
<protein>
    <recommendedName>
        <fullName evidence="2">YdbS-like PH domain-containing protein</fullName>
    </recommendedName>
</protein>
<dbReference type="AlphaFoldDB" id="A0A084IIY5"/>
<organism evidence="3 4">
    <name type="scientific">Salinisphaera hydrothermalis (strain C41B8)</name>
    <dbReference type="NCBI Taxonomy" id="1304275"/>
    <lineage>
        <taxon>Bacteria</taxon>
        <taxon>Pseudomonadati</taxon>
        <taxon>Pseudomonadota</taxon>
        <taxon>Gammaproteobacteria</taxon>
        <taxon>Salinisphaerales</taxon>
        <taxon>Salinisphaeraceae</taxon>
        <taxon>Salinisphaera</taxon>
    </lineage>
</organism>
<keyword evidence="1" id="KW-1133">Transmembrane helix</keyword>
<evidence type="ECO:0000256" key="1">
    <source>
        <dbReference type="SAM" id="Phobius"/>
    </source>
</evidence>
<gene>
    <name evidence="3" type="ORF">C41B8_13680</name>
</gene>